<dbReference type="Proteomes" id="UP001478817">
    <property type="component" value="Unassembled WGS sequence"/>
</dbReference>
<feature type="transmembrane region" description="Helical" evidence="2">
    <location>
        <begin position="118"/>
        <end position="141"/>
    </location>
</feature>
<accession>A0ABV1IEV2</accession>
<protein>
    <submittedName>
        <fullName evidence="3">DUF4013 domain-containing protein</fullName>
    </submittedName>
</protein>
<dbReference type="RefSeq" id="WP_349181894.1">
    <property type="nucleotide sequence ID" value="NZ_JBBNGS010000004.1"/>
</dbReference>
<reference evidence="3 4" key="1">
    <citation type="submission" date="2024-04" db="EMBL/GenBank/DDBJ databases">
        <title>Human intestinal bacterial collection.</title>
        <authorList>
            <person name="Pauvert C."/>
            <person name="Hitch T.C.A."/>
            <person name="Clavel T."/>
        </authorList>
    </citation>
    <scope>NUCLEOTIDE SEQUENCE [LARGE SCALE GENOMIC DNA]</scope>
    <source>
        <strain evidence="3 4">CLA-AA-H197</strain>
    </source>
</reference>
<dbReference type="Pfam" id="PF13197">
    <property type="entry name" value="DUF4013"/>
    <property type="match status" value="1"/>
</dbReference>
<sequence length="397" mass="41497">MATSDLATSGGFERGRYFSRAWSLLTREKGWWKPVAVCAAADLVPVAGPLGVLGYKLEWARLVAWGADVSPKRHGVRVGSCISSGWRGFLVLLVWGLVMSVIGGVCGALPLIGGLLSTLWTICCLYLGMVVSVATLRATIYQKAGAGFSWKNLVELGRRDPSGLLGILGWEMLCYLVIALVGGIVLSVTALGAAPRIISLASELGYYNSGLYGYGYGYGGSEYYVTQLAMELFFYFIAAFGPTLIVLGLIALVLRNGISMVVYAALGLWIRQFDVANWGRSEEPLPSTAFAGEKVTDAAPPVAPATVADAPAEAPVRPAEPVAPAAEPAAPVAEPEPAAVEPVAPAASEEPAASEPEYAPDGSEVIGVEPIAKAAPEQNEPAGEGPADEESDAPAQE</sequence>
<feature type="compositionally biased region" description="Low complexity" evidence="1">
    <location>
        <begin position="309"/>
        <end position="360"/>
    </location>
</feature>
<evidence type="ECO:0000256" key="2">
    <source>
        <dbReference type="SAM" id="Phobius"/>
    </source>
</evidence>
<organism evidence="3 4">
    <name type="scientific">Paratractidigestivibacter faecalis</name>
    <dbReference type="NCBI Taxonomy" id="2292441"/>
    <lineage>
        <taxon>Bacteria</taxon>
        <taxon>Bacillati</taxon>
        <taxon>Actinomycetota</taxon>
        <taxon>Coriobacteriia</taxon>
        <taxon>Coriobacteriales</taxon>
        <taxon>Atopobiaceae</taxon>
        <taxon>Paratractidigestivibacter</taxon>
    </lineage>
</organism>
<feature type="transmembrane region" description="Helical" evidence="2">
    <location>
        <begin position="89"/>
        <end position="112"/>
    </location>
</feature>
<keyword evidence="2" id="KW-0472">Membrane</keyword>
<feature type="transmembrane region" description="Helical" evidence="2">
    <location>
        <begin position="232"/>
        <end position="254"/>
    </location>
</feature>
<feature type="compositionally biased region" description="Acidic residues" evidence="1">
    <location>
        <begin position="386"/>
        <end position="397"/>
    </location>
</feature>
<proteinExistence type="predicted"/>
<evidence type="ECO:0000313" key="3">
    <source>
        <dbReference type="EMBL" id="MEQ2637410.1"/>
    </source>
</evidence>
<keyword evidence="2" id="KW-0812">Transmembrane</keyword>
<name>A0ABV1IEV2_9ACTN</name>
<dbReference type="InterPro" id="IPR025098">
    <property type="entry name" value="DUF4013"/>
</dbReference>
<feature type="region of interest" description="Disordered" evidence="1">
    <location>
        <begin position="309"/>
        <end position="397"/>
    </location>
</feature>
<dbReference type="EMBL" id="JBBNGS010000004">
    <property type="protein sequence ID" value="MEQ2637410.1"/>
    <property type="molecule type" value="Genomic_DNA"/>
</dbReference>
<evidence type="ECO:0000313" key="4">
    <source>
        <dbReference type="Proteomes" id="UP001478817"/>
    </source>
</evidence>
<comment type="caution">
    <text evidence="3">The sequence shown here is derived from an EMBL/GenBank/DDBJ whole genome shotgun (WGS) entry which is preliminary data.</text>
</comment>
<gene>
    <name evidence="3" type="ORF">AAAT05_03535</name>
</gene>
<evidence type="ECO:0000256" key="1">
    <source>
        <dbReference type="SAM" id="MobiDB-lite"/>
    </source>
</evidence>
<keyword evidence="2" id="KW-1133">Transmembrane helix</keyword>
<keyword evidence="4" id="KW-1185">Reference proteome</keyword>